<name>A0A2S3ZWK4_ARTGL</name>
<dbReference type="AlphaFoldDB" id="A0A2S3ZWK4"/>
<dbReference type="RefSeq" id="WP_103465477.1">
    <property type="nucleotide sequence ID" value="NZ_PPXB01000006.1"/>
</dbReference>
<comment type="caution">
    <text evidence="1">The sequence shown here is derived from an EMBL/GenBank/DDBJ whole genome shotgun (WGS) entry which is preliminary data.</text>
</comment>
<dbReference type="EMBL" id="PPXC01000006">
    <property type="protein sequence ID" value="POH73580.1"/>
    <property type="molecule type" value="Genomic_DNA"/>
</dbReference>
<dbReference type="Proteomes" id="UP000237061">
    <property type="component" value="Unassembled WGS sequence"/>
</dbReference>
<sequence>MSIQDWWPLLNSSTQQWLINNNGDIVPPSILDQIMAVAGQPTADTSWVGDDGREGFSLSDEATDWIELIANDEESESE</sequence>
<dbReference type="OrthoDB" id="4467712at2"/>
<keyword evidence="2" id="KW-1185">Reference proteome</keyword>
<protein>
    <submittedName>
        <fullName evidence="1">Uncharacterized protein</fullName>
    </submittedName>
</protein>
<gene>
    <name evidence="1" type="ORF">CVS27_09385</name>
</gene>
<evidence type="ECO:0000313" key="1">
    <source>
        <dbReference type="EMBL" id="POH73580.1"/>
    </source>
</evidence>
<organism evidence="1 2">
    <name type="scientific">Arthrobacter glacialis</name>
    <dbReference type="NCBI Taxonomy" id="1664"/>
    <lineage>
        <taxon>Bacteria</taxon>
        <taxon>Bacillati</taxon>
        <taxon>Actinomycetota</taxon>
        <taxon>Actinomycetes</taxon>
        <taxon>Micrococcales</taxon>
        <taxon>Micrococcaceae</taxon>
        <taxon>Arthrobacter</taxon>
    </lineage>
</organism>
<accession>A0A2S3ZWK4</accession>
<reference evidence="1 2" key="1">
    <citation type="submission" date="2018-01" db="EMBL/GenBank/DDBJ databases">
        <title>Arthrobacter sp. nov., from glaciers in China.</title>
        <authorList>
            <person name="Liu Q."/>
            <person name="Xin Y.-H."/>
        </authorList>
    </citation>
    <scope>NUCLEOTIDE SEQUENCE [LARGE SCALE GENOMIC DNA]</scope>
    <source>
        <strain evidence="1 2">HLT2-12-2</strain>
    </source>
</reference>
<proteinExistence type="predicted"/>
<evidence type="ECO:0000313" key="2">
    <source>
        <dbReference type="Proteomes" id="UP000237061"/>
    </source>
</evidence>